<name>A0A1J8QEU7_9AGAM</name>
<protein>
    <submittedName>
        <fullName evidence="1">Uncharacterized protein</fullName>
    </submittedName>
</protein>
<dbReference type="EMBL" id="LVVM01004896">
    <property type="protein sequence ID" value="OJA11856.1"/>
    <property type="molecule type" value="Genomic_DNA"/>
</dbReference>
<accession>A0A1J8QEU7</accession>
<gene>
    <name evidence="1" type="ORF">AZE42_08035</name>
</gene>
<dbReference type="AlphaFoldDB" id="A0A1J8QEU7"/>
<reference evidence="1 2" key="1">
    <citation type="submission" date="2016-03" db="EMBL/GenBank/DDBJ databases">
        <title>Comparative genomics of the ectomycorrhizal sister species Rhizopogon vinicolor and Rhizopogon vesiculosus (Basidiomycota: Boletales) reveals a divergence of the mating type B locus.</title>
        <authorList>
            <person name="Mujic A.B."/>
            <person name="Kuo A."/>
            <person name="Tritt A."/>
            <person name="Lipzen A."/>
            <person name="Chen C."/>
            <person name="Johnson J."/>
            <person name="Sharma A."/>
            <person name="Barry K."/>
            <person name="Grigoriev I.V."/>
            <person name="Spatafora J.W."/>
        </authorList>
    </citation>
    <scope>NUCLEOTIDE SEQUENCE [LARGE SCALE GENOMIC DNA]</scope>
    <source>
        <strain evidence="1 2">AM-OR11-056</strain>
    </source>
</reference>
<proteinExistence type="predicted"/>
<evidence type="ECO:0000313" key="1">
    <source>
        <dbReference type="EMBL" id="OJA11856.1"/>
    </source>
</evidence>
<keyword evidence="2" id="KW-1185">Reference proteome</keyword>
<organism evidence="1 2">
    <name type="scientific">Rhizopogon vesiculosus</name>
    <dbReference type="NCBI Taxonomy" id="180088"/>
    <lineage>
        <taxon>Eukaryota</taxon>
        <taxon>Fungi</taxon>
        <taxon>Dikarya</taxon>
        <taxon>Basidiomycota</taxon>
        <taxon>Agaricomycotina</taxon>
        <taxon>Agaricomycetes</taxon>
        <taxon>Agaricomycetidae</taxon>
        <taxon>Boletales</taxon>
        <taxon>Suillineae</taxon>
        <taxon>Rhizopogonaceae</taxon>
        <taxon>Rhizopogon</taxon>
    </lineage>
</organism>
<sequence>MLTESQKLHSSEEYLVFVSYRYVPDLLIARFQSSFAEHSSAMTIPSALSLIVNVFPDPLQQAKAIGVFGGCGAVAGGEQSAYPIIYDAPHGAYS</sequence>
<dbReference type="STRING" id="180088.A0A1J8QEU7"/>
<dbReference type="Proteomes" id="UP000183567">
    <property type="component" value="Unassembled WGS sequence"/>
</dbReference>
<comment type="caution">
    <text evidence="1">The sequence shown here is derived from an EMBL/GenBank/DDBJ whole genome shotgun (WGS) entry which is preliminary data.</text>
</comment>
<evidence type="ECO:0000313" key="2">
    <source>
        <dbReference type="Proteomes" id="UP000183567"/>
    </source>
</evidence>